<comment type="caution">
    <text evidence="2">The sequence shown here is derived from an EMBL/GenBank/DDBJ whole genome shotgun (WGS) entry which is preliminary data.</text>
</comment>
<sequence length="220" mass="26262">MSLGGLFGEDKSMAKQKQSKDQSQVLDLVLQGKNELTEEIFDALYQEVLPTLYANRWRIPKYILENDDYYQEARISLVQAVQTYRINSKAAFTTYFANVFKNRLLDIRRMHMTDKRIANFKVERSLDLFASEGEENNIENRLRTKEFPPEYVYLFNETINRYEKSLSDMERTAYGYFKKGFSYEEMEKLTGFTRKQVHSLIAKCKRKYRKILSEYFDDRD</sequence>
<dbReference type="InterPro" id="IPR013325">
    <property type="entry name" value="RNA_pol_sigma_r2"/>
</dbReference>
<dbReference type="SUPFAM" id="SSF88946">
    <property type="entry name" value="Sigma2 domain of RNA polymerase sigma factors"/>
    <property type="match status" value="1"/>
</dbReference>
<evidence type="ECO:0000313" key="2">
    <source>
        <dbReference type="EMBL" id="EFG50527.1"/>
    </source>
</evidence>
<dbReference type="Proteomes" id="UP000003764">
    <property type="component" value="Unassembled WGS sequence"/>
</dbReference>
<reference evidence="2 3" key="1">
    <citation type="submission" date="2010-04" db="EMBL/GenBank/DDBJ databases">
        <authorList>
            <person name="Muzny D."/>
            <person name="Qin X."/>
            <person name="Deng J."/>
            <person name="Jiang H."/>
            <person name="Liu Y."/>
            <person name="Qu J."/>
            <person name="Song X.-Z."/>
            <person name="Zhang L."/>
            <person name="Thornton R."/>
            <person name="Coyle M."/>
            <person name="Francisco L."/>
            <person name="Jackson L."/>
            <person name="Javaid M."/>
            <person name="Korchina V."/>
            <person name="Kovar C."/>
            <person name="Mata R."/>
            <person name="Mathew T."/>
            <person name="Ngo R."/>
            <person name="Nguyen L."/>
            <person name="Nguyen N."/>
            <person name="Okwuonu G."/>
            <person name="Ongeri F."/>
            <person name="Pham C."/>
            <person name="Simmons D."/>
            <person name="Wilczek-Boney K."/>
            <person name="Hale W."/>
            <person name="Jakkamsetti A."/>
            <person name="Pham P."/>
            <person name="Ruth R."/>
            <person name="San Lucas F."/>
            <person name="Warren J."/>
            <person name="Zhang J."/>
            <person name="Zhao Z."/>
            <person name="Zhou C."/>
            <person name="Zhu D."/>
            <person name="Lee S."/>
            <person name="Bess C."/>
            <person name="Blankenburg K."/>
            <person name="Forbes L."/>
            <person name="Fu Q."/>
            <person name="Gubbala S."/>
            <person name="Hirani K."/>
            <person name="Jayaseelan J.C."/>
            <person name="Lara F."/>
            <person name="Munidasa M."/>
            <person name="Palculict T."/>
            <person name="Patil S."/>
            <person name="Pu L.-L."/>
            <person name="Saada N."/>
            <person name="Tang L."/>
            <person name="Weissenberger G."/>
            <person name="Zhu Y."/>
            <person name="Hemphill L."/>
            <person name="Shang Y."/>
            <person name="Youmans B."/>
            <person name="Ayvaz T."/>
            <person name="Ross M."/>
            <person name="Santibanez J."/>
            <person name="Aqrawi P."/>
            <person name="Gross S."/>
            <person name="Joshi V."/>
            <person name="Fowler G."/>
            <person name="Nazareth L."/>
            <person name="Reid J."/>
            <person name="Worley K."/>
            <person name="Petrosino J."/>
            <person name="Highlander S."/>
            <person name="Gibbs R."/>
            <person name="Gibbs R."/>
        </authorList>
    </citation>
    <scope>NUCLEOTIDE SEQUENCE [LARGE SCALE GENOMIC DNA]</scope>
    <source>
        <strain evidence="2 3">ATCC 11563</strain>
    </source>
</reference>
<feature type="domain" description="RNA polymerase sigma-70 region 2" evidence="1">
    <location>
        <begin position="44"/>
        <end position="109"/>
    </location>
</feature>
<name>A0ABN0AB37_AERVM</name>
<keyword evidence="3" id="KW-1185">Reference proteome</keyword>
<evidence type="ECO:0000313" key="3">
    <source>
        <dbReference type="Proteomes" id="UP000003764"/>
    </source>
</evidence>
<evidence type="ECO:0000259" key="1">
    <source>
        <dbReference type="Pfam" id="PF04542"/>
    </source>
</evidence>
<dbReference type="EMBL" id="ADNT01000011">
    <property type="protein sequence ID" value="EFG50527.1"/>
    <property type="molecule type" value="Genomic_DNA"/>
</dbReference>
<dbReference type="InterPro" id="IPR014284">
    <property type="entry name" value="RNA_pol_sigma-70_dom"/>
</dbReference>
<proteinExistence type="predicted"/>
<dbReference type="Pfam" id="PF04542">
    <property type="entry name" value="Sigma70_r2"/>
    <property type="match status" value="1"/>
</dbReference>
<dbReference type="NCBIfam" id="TIGR02937">
    <property type="entry name" value="sigma70-ECF"/>
    <property type="match status" value="1"/>
</dbReference>
<accession>A0ABN0AB37</accession>
<gene>
    <name evidence="2" type="ORF">HMPREF0061_0119</name>
</gene>
<protein>
    <submittedName>
        <fullName evidence="2">RNA polymerase sigma factor, sigma-70 family</fullName>
    </submittedName>
</protein>
<organism evidence="2 3">
    <name type="scientific">Aerococcus viridans (strain ATCC 11563 / DSM 20340 / CCUG 4311 / JCM 20461 / NBRC 12219 / NCTC 8251 / M1)</name>
    <dbReference type="NCBI Taxonomy" id="655812"/>
    <lineage>
        <taxon>Bacteria</taxon>
        <taxon>Bacillati</taxon>
        <taxon>Bacillota</taxon>
        <taxon>Bacilli</taxon>
        <taxon>Lactobacillales</taxon>
        <taxon>Aerococcaceae</taxon>
        <taxon>Aerococcus</taxon>
    </lineage>
</organism>
<dbReference type="Gene3D" id="1.10.1740.10">
    <property type="match status" value="1"/>
</dbReference>
<dbReference type="InterPro" id="IPR007627">
    <property type="entry name" value="RNA_pol_sigma70_r2"/>
</dbReference>